<evidence type="ECO:0000313" key="1">
    <source>
        <dbReference type="EMBL" id="CAD8086546.1"/>
    </source>
</evidence>
<dbReference type="Proteomes" id="UP000692954">
    <property type="component" value="Unassembled WGS sequence"/>
</dbReference>
<dbReference type="EMBL" id="CAJJDN010000050">
    <property type="protein sequence ID" value="CAD8086546.1"/>
    <property type="molecule type" value="Genomic_DNA"/>
</dbReference>
<protein>
    <submittedName>
        <fullName evidence="1">Uncharacterized protein</fullName>
    </submittedName>
</protein>
<accession>A0A8S1N8S4</accession>
<gene>
    <name evidence="1" type="ORF">PSON_ATCC_30995.1.T0500045</name>
</gene>
<comment type="caution">
    <text evidence="1">The sequence shown here is derived from an EMBL/GenBank/DDBJ whole genome shotgun (WGS) entry which is preliminary data.</text>
</comment>
<dbReference type="AlphaFoldDB" id="A0A8S1N8S4"/>
<evidence type="ECO:0000313" key="2">
    <source>
        <dbReference type="Proteomes" id="UP000692954"/>
    </source>
</evidence>
<name>A0A8S1N8S4_9CILI</name>
<keyword evidence="2" id="KW-1185">Reference proteome</keyword>
<organism evidence="1 2">
    <name type="scientific">Paramecium sonneborni</name>
    <dbReference type="NCBI Taxonomy" id="65129"/>
    <lineage>
        <taxon>Eukaryota</taxon>
        <taxon>Sar</taxon>
        <taxon>Alveolata</taxon>
        <taxon>Ciliophora</taxon>
        <taxon>Intramacronucleata</taxon>
        <taxon>Oligohymenophorea</taxon>
        <taxon>Peniculida</taxon>
        <taxon>Parameciidae</taxon>
        <taxon>Paramecium</taxon>
    </lineage>
</organism>
<sequence>MSENQENSFKNQELSYLQGDQKFLSFERALSIKDFVLSLENRDYENEFGYLKQITQTREHDRKLYRNSSIQHLNRYSDILPCTNFMHQQKMFILWQNLNMIYPI</sequence>
<proteinExistence type="predicted"/>
<reference evidence="1" key="1">
    <citation type="submission" date="2021-01" db="EMBL/GenBank/DDBJ databases">
        <authorList>
            <consortium name="Genoscope - CEA"/>
            <person name="William W."/>
        </authorList>
    </citation>
    <scope>NUCLEOTIDE SEQUENCE</scope>
</reference>